<dbReference type="EMBL" id="JAMGBA010000002">
    <property type="protein sequence ID" value="MCL6699172.1"/>
    <property type="molecule type" value="Genomic_DNA"/>
</dbReference>
<dbReference type="InterPro" id="IPR001633">
    <property type="entry name" value="EAL_dom"/>
</dbReference>
<dbReference type="InterPro" id="IPR035919">
    <property type="entry name" value="EAL_sf"/>
</dbReference>
<keyword evidence="1" id="KW-0812">Transmembrane</keyword>
<protein>
    <submittedName>
        <fullName evidence="4">EAL domain-containing protein</fullName>
    </submittedName>
</protein>
<accession>A0ABT0RW10</accession>
<dbReference type="SUPFAM" id="SSF141868">
    <property type="entry name" value="EAL domain-like"/>
    <property type="match status" value="1"/>
</dbReference>
<dbReference type="InterPro" id="IPR029787">
    <property type="entry name" value="Nucleotide_cyclase"/>
</dbReference>
<sequence length="762" mass="82896">MQPVFYSNSKAVRWLTAPGRQIDGAIANKLTSGLFTSLPIFLGGVINSIVVAAIATSRHPTAPFIIWLATELILGVVRLFVLIAGRRAQAEGRETSITLPVILSCCWAGSVGFGAFISLASNDWVLATITCLSAAAMVSGICLRNFCTPRLAIFMMMLSLLPCAVAALFADQAIIMVITVQLPIYMVTIGAAAFRINSVMVDRMIAQDALEKSEAFNRSILESSPDYTLLLDEDRRIQFCNRPQGRRGESDANIGLAWLDLLPPESRFEAMQALDRAAAGETPRLTVAHCAEDGRRWFDLAVSRVADDSRMILIVARDITHQKVSEERALWMANHDPLTGLPNRIVLQNHLQDCASGQHASDGYALLVLDIDNFKFVNDTLGHDAGDALLCTFASRLRSAVRSEDLIARLGGDEFAIVLQARKEQDVHAAAEKIYAALHLPFAHEGRLIECNASIGASLSPAGGTERSELMKSADIALYSAKAAGRGQLKLFESSMRNEFRTRTSMMASARDALTSNNIVPHYQPKVCLRTGAIVGFESLLRWRDAEERLRPPAQLRAAFDDPVLSQAISKCMIDQTLADIGGWIENGVEFGHVAINVAAAQFRSGKFAEELLETIERSNIPPASLQIEVTETVFLGRGADHVERALRQLSRAGLRIALDDFGTGYASLAHLMQFPVDALKIDKSFIRGIGSNEEAEAITKAIVTLGHSLGIEIIAEGVETVEQEMYLIGLGCETGQGYLYSRAAAAEAVRQMTIEAIAKRA</sequence>
<dbReference type="PROSITE" id="PS50887">
    <property type="entry name" value="GGDEF"/>
    <property type="match status" value="1"/>
</dbReference>
<dbReference type="Gene3D" id="3.30.450.20">
    <property type="entry name" value="PAS domain"/>
    <property type="match status" value="1"/>
</dbReference>
<dbReference type="CDD" id="cd00130">
    <property type="entry name" value="PAS"/>
    <property type="match status" value="1"/>
</dbReference>
<evidence type="ECO:0000256" key="1">
    <source>
        <dbReference type="SAM" id="Phobius"/>
    </source>
</evidence>
<feature type="domain" description="GGDEF" evidence="3">
    <location>
        <begin position="362"/>
        <end position="494"/>
    </location>
</feature>
<feature type="transmembrane region" description="Helical" evidence="1">
    <location>
        <begin position="175"/>
        <end position="194"/>
    </location>
</feature>
<dbReference type="PANTHER" id="PTHR44757">
    <property type="entry name" value="DIGUANYLATE CYCLASE DGCP"/>
    <property type="match status" value="1"/>
</dbReference>
<dbReference type="Gene3D" id="3.20.20.450">
    <property type="entry name" value="EAL domain"/>
    <property type="match status" value="1"/>
</dbReference>
<dbReference type="InterPro" id="IPR000014">
    <property type="entry name" value="PAS"/>
</dbReference>
<dbReference type="InterPro" id="IPR013656">
    <property type="entry name" value="PAS_4"/>
</dbReference>
<dbReference type="PROSITE" id="PS50883">
    <property type="entry name" value="EAL"/>
    <property type="match status" value="1"/>
</dbReference>
<evidence type="ECO:0000313" key="5">
    <source>
        <dbReference type="Proteomes" id="UP001203410"/>
    </source>
</evidence>
<dbReference type="CDD" id="cd01948">
    <property type="entry name" value="EAL"/>
    <property type="match status" value="1"/>
</dbReference>
<dbReference type="Gene3D" id="3.30.70.270">
    <property type="match status" value="1"/>
</dbReference>
<gene>
    <name evidence="4" type="ORF">LZ496_10320</name>
</gene>
<dbReference type="SUPFAM" id="SSF55073">
    <property type="entry name" value="Nucleotide cyclase"/>
    <property type="match status" value="1"/>
</dbReference>
<dbReference type="SUPFAM" id="SSF55785">
    <property type="entry name" value="PYP-like sensor domain (PAS domain)"/>
    <property type="match status" value="1"/>
</dbReference>
<reference evidence="4 5" key="1">
    <citation type="submission" date="2022-05" db="EMBL/GenBank/DDBJ databases">
        <authorList>
            <person name="Jo J.-H."/>
            <person name="Im W.-T."/>
        </authorList>
    </citation>
    <scope>NUCLEOTIDE SEQUENCE [LARGE SCALE GENOMIC DNA]</scope>
    <source>
        <strain evidence="4 5">NSE70-1</strain>
    </source>
</reference>
<feature type="domain" description="EAL" evidence="2">
    <location>
        <begin position="503"/>
        <end position="758"/>
    </location>
</feature>
<evidence type="ECO:0000259" key="2">
    <source>
        <dbReference type="PROSITE" id="PS50883"/>
    </source>
</evidence>
<feature type="transmembrane region" description="Helical" evidence="1">
    <location>
        <begin position="38"/>
        <end position="58"/>
    </location>
</feature>
<keyword evidence="1" id="KW-1133">Transmembrane helix</keyword>
<feature type="transmembrane region" description="Helical" evidence="1">
    <location>
        <begin position="64"/>
        <end position="85"/>
    </location>
</feature>
<feature type="transmembrane region" description="Helical" evidence="1">
    <location>
        <begin position="124"/>
        <end position="144"/>
    </location>
</feature>
<dbReference type="Pfam" id="PF00563">
    <property type="entry name" value="EAL"/>
    <property type="match status" value="1"/>
</dbReference>
<dbReference type="InterPro" id="IPR035965">
    <property type="entry name" value="PAS-like_dom_sf"/>
</dbReference>
<dbReference type="Proteomes" id="UP001203410">
    <property type="component" value="Unassembled WGS sequence"/>
</dbReference>
<evidence type="ECO:0000259" key="3">
    <source>
        <dbReference type="PROSITE" id="PS50887"/>
    </source>
</evidence>
<dbReference type="SMART" id="SM00052">
    <property type="entry name" value="EAL"/>
    <property type="match status" value="1"/>
</dbReference>
<proteinExistence type="predicted"/>
<dbReference type="InterPro" id="IPR052155">
    <property type="entry name" value="Biofilm_reg_signaling"/>
</dbReference>
<keyword evidence="1" id="KW-0472">Membrane</keyword>
<organism evidence="4 5">
    <name type="scientific">Sphingomonas caseinilyticus</name>
    <dbReference type="NCBI Taxonomy" id="2908205"/>
    <lineage>
        <taxon>Bacteria</taxon>
        <taxon>Pseudomonadati</taxon>
        <taxon>Pseudomonadota</taxon>
        <taxon>Alphaproteobacteria</taxon>
        <taxon>Sphingomonadales</taxon>
        <taxon>Sphingomonadaceae</taxon>
        <taxon>Sphingomonas</taxon>
    </lineage>
</organism>
<dbReference type="Pfam" id="PF00990">
    <property type="entry name" value="GGDEF"/>
    <property type="match status" value="1"/>
</dbReference>
<comment type="caution">
    <text evidence="4">The sequence shown here is derived from an EMBL/GenBank/DDBJ whole genome shotgun (WGS) entry which is preliminary data.</text>
</comment>
<feature type="transmembrane region" description="Helical" evidence="1">
    <location>
        <begin position="151"/>
        <end position="169"/>
    </location>
</feature>
<dbReference type="PANTHER" id="PTHR44757:SF2">
    <property type="entry name" value="BIOFILM ARCHITECTURE MAINTENANCE PROTEIN MBAA"/>
    <property type="match status" value="1"/>
</dbReference>
<dbReference type="CDD" id="cd01949">
    <property type="entry name" value="GGDEF"/>
    <property type="match status" value="1"/>
</dbReference>
<dbReference type="RefSeq" id="WP_249904579.1">
    <property type="nucleotide sequence ID" value="NZ_JAMGBA010000002.1"/>
</dbReference>
<dbReference type="NCBIfam" id="TIGR00229">
    <property type="entry name" value="sensory_box"/>
    <property type="match status" value="1"/>
</dbReference>
<name>A0ABT0RW10_9SPHN</name>
<evidence type="ECO:0000313" key="4">
    <source>
        <dbReference type="EMBL" id="MCL6699172.1"/>
    </source>
</evidence>
<keyword evidence="5" id="KW-1185">Reference proteome</keyword>
<dbReference type="InterPro" id="IPR000160">
    <property type="entry name" value="GGDEF_dom"/>
</dbReference>
<dbReference type="SMART" id="SM00267">
    <property type="entry name" value="GGDEF"/>
    <property type="match status" value="1"/>
</dbReference>
<dbReference type="Pfam" id="PF08448">
    <property type="entry name" value="PAS_4"/>
    <property type="match status" value="1"/>
</dbReference>
<dbReference type="InterPro" id="IPR043128">
    <property type="entry name" value="Rev_trsase/Diguanyl_cyclase"/>
</dbReference>
<dbReference type="NCBIfam" id="TIGR00254">
    <property type="entry name" value="GGDEF"/>
    <property type="match status" value="1"/>
</dbReference>
<feature type="transmembrane region" description="Helical" evidence="1">
    <location>
        <begin position="97"/>
        <end position="118"/>
    </location>
</feature>